<dbReference type="Pfam" id="PF20331">
    <property type="entry name" value="DUF6626"/>
    <property type="match status" value="1"/>
</dbReference>
<evidence type="ECO:0000313" key="2">
    <source>
        <dbReference type="Proteomes" id="UP000544872"/>
    </source>
</evidence>
<sequence>MIYEPTTLADKIYRFLVGNALVRSSAEYSRWMGRSRTYHNTLRQQHRSPSPEAWTNLASALGLLMERPLQRPTKAVLAAFLADIPHEVPQ</sequence>
<keyword evidence="2" id="KW-1185">Reference proteome</keyword>
<comment type="caution">
    <text evidence="1">The sequence shown here is derived from an EMBL/GenBank/DDBJ whole genome shotgun (WGS) entry which is preliminary data.</text>
</comment>
<evidence type="ECO:0000313" key="1">
    <source>
        <dbReference type="EMBL" id="MBB6210865.1"/>
    </source>
</evidence>
<organism evidence="1 2">
    <name type="scientific">Novispirillum itersonii</name>
    <name type="common">Aquaspirillum itersonii</name>
    <dbReference type="NCBI Taxonomy" id="189"/>
    <lineage>
        <taxon>Bacteria</taxon>
        <taxon>Pseudomonadati</taxon>
        <taxon>Pseudomonadota</taxon>
        <taxon>Alphaproteobacteria</taxon>
        <taxon>Rhodospirillales</taxon>
        <taxon>Novispirillaceae</taxon>
        <taxon>Novispirillum</taxon>
    </lineage>
</organism>
<protein>
    <submittedName>
        <fullName evidence="1">Uncharacterized protein</fullName>
    </submittedName>
</protein>
<proteinExistence type="predicted"/>
<accession>A0A7W9ZG95</accession>
<dbReference type="AlphaFoldDB" id="A0A7W9ZG95"/>
<reference evidence="1 2" key="1">
    <citation type="submission" date="2020-08" db="EMBL/GenBank/DDBJ databases">
        <title>Genomic Encyclopedia of Type Strains, Phase IV (KMG-IV): sequencing the most valuable type-strain genomes for metagenomic binning, comparative biology and taxonomic classification.</title>
        <authorList>
            <person name="Goeker M."/>
        </authorList>
    </citation>
    <scope>NUCLEOTIDE SEQUENCE [LARGE SCALE GENOMIC DNA]</scope>
    <source>
        <strain evidence="1 2">DSM 11590</strain>
    </source>
</reference>
<dbReference type="InterPro" id="IPR046734">
    <property type="entry name" value="DUF6626"/>
</dbReference>
<gene>
    <name evidence="1" type="ORF">FHS48_002295</name>
</gene>
<name>A0A7W9ZG95_NOVIT</name>
<dbReference type="Proteomes" id="UP000544872">
    <property type="component" value="Unassembled WGS sequence"/>
</dbReference>
<dbReference type="EMBL" id="JACIIX010000008">
    <property type="protein sequence ID" value="MBB6210865.1"/>
    <property type="molecule type" value="Genomic_DNA"/>
</dbReference>